<keyword evidence="7" id="KW-0472">Membrane</keyword>
<feature type="domain" description="TLDc" evidence="11">
    <location>
        <begin position="370"/>
        <end position="542"/>
    </location>
</feature>
<comment type="subcellular location">
    <subcellularLocation>
        <location evidence="1">Cytoplasmic vesicle membrane</location>
    </subcellularLocation>
    <subcellularLocation>
        <location evidence="3">Endomembrane system</location>
        <topology evidence="3">Peripheral membrane protein</topology>
    </subcellularLocation>
    <subcellularLocation>
        <location evidence="2">Mitochondrion</location>
    </subcellularLocation>
    <subcellularLocation>
        <location evidence="9">Synapse</location>
    </subcellularLocation>
</comment>
<dbReference type="InterPro" id="IPR035969">
    <property type="entry name" value="Rab-GAP_TBC_sf"/>
</dbReference>
<dbReference type="GO" id="GO:0005739">
    <property type="term" value="C:mitochondrion"/>
    <property type="evidence" value="ECO:0007669"/>
    <property type="project" value="UniProtKB-SubCell"/>
</dbReference>
<evidence type="ECO:0000256" key="6">
    <source>
        <dbReference type="ARBA" id="ARBA00023128"/>
    </source>
</evidence>
<dbReference type="Pfam" id="PF07534">
    <property type="entry name" value="TLD"/>
    <property type="match status" value="1"/>
</dbReference>
<sequence>MHQIKDPNRFVPSIDTLFGGEIHPQECKWFGDTAPLILGAKNDKESLKSLKIKSRLGLPPQLRCAIWISSVVRISNPHQPVQISDSYGTIGKMKYIETTWAFVLNTIFPNPADKQDAIAPDFGVTPQVFAQITHTIPKGGRQSLTNVLLAVNQVLGIEYCPLLIDVVCLLLQFMPESYAYCTIRDMLNTSHYLPVCQKDYYSWCKSFEVFVRRMSKEHHRVLSEIGVLTPDGLHPVFRRFFTTIMKRDDVFHFMDIFLVDGSKAMFRLALSFLQLVPKSKLKSIKCANDWWGEISVQTMSPFFQFKQQVGIMYPKFGKFVKRYPRRIVLKRAISFHQKWALENMPVYIDQTPPKPLGFLTDYPVTLAKPTIIRSNLAKWLPTVLKTTKLDLIYSTEIHGRSFATFYKQCRRTKHTVSLVEAISGSKSATIGMFASHAWVIHPSSFGDGECFMFRAEPDPICYRWVPDFSEDTEHQAVREQFIVARHDFIAMGANLEGTNGLRLDNDFNSGESYPTLGFGNQSLLGPGRERFEIATMEVYRLMREVDGKAVDGDDEVIWDMEGL</sequence>
<gene>
    <name evidence="12" type="ORF">ACHAWO_000332</name>
</gene>
<dbReference type="GO" id="GO:0012505">
    <property type="term" value="C:endomembrane system"/>
    <property type="evidence" value="ECO:0007669"/>
    <property type="project" value="UniProtKB-SubCell"/>
</dbReference>
<evidence type="ECO:0000256" key="7">
    <source>
        <dbReference type="ARBA" id="ARBA00023136"/>
    </source>
</evidence>
<dbReference type="AlphaFoldDB" id="A0ABD3N6T9"/>
<dbReference type="GO" id="GO:0030659">
    <property type="term" value="C:cytoplasmic vesicle membrane"/>
    <property type="evidence" value="ECO:0007669"/>
    <property type="project" value="UniProtKB-SubCell"/>
</dbReference>
<evidence type="ECO:0000256" key="1">
    <source>
        <dbReference type="ARBA" id="ARBA00004156"/>
    </source>
</evidence>
<keyword evidence="6" id="KW-0496">Mitochondrion</keyword>
<reference evidence="12 13" key="1">
    <citation type="submission" date="2024-10" db="EMBL/GenBank/DDBJ databases">
        <title>Updated reference genomes for cyclostephanoid diatoms.</title>
        <authorList>
            <person name="Roberts W.R."/>
            <person name="Alverson A.J."/>
        </authorList>
    </citation>
    <scope>NUCLEOTIDE SEQUENCE [LARGE SCALE GENOMIC DNA]</scope>
    <source>
        <strain evidence="12 13">AJA010-31</strain>
    </source>
</reference>
<dbReference type="InterPro" id="IPR006571">
    <property type="entry name" value="TLDc_dom"/>
</dbReference>
<protein>
    <recommendedName>
        <fullName evidence="10">Oxidation resistance protein 1</fullName>
    </recommendedName>
</protein>
<evidence type="ECO:0000256" key="3">
    <source>
        <dbReference type="ARBA" id="ARBA00004184"/>
    </source>
</evidence>
<keyword evidence="13" id="KW-1185">Reference proteome</keyword>
<name>A0ABD3N6T9_9STRA</name>
<comment type="caution">
    <text evidence="12">The sequence shown here is derived from an EMBL/GenBank/DDBJ whole genome shotgun (WGS) entry which is preliminary data.</text>
</comment>
<accession>A0ABD3N6T9</accession>
<dbReference type="Gene3D" id="1.10.472.80">
    <property type="entry name" value="Ypt/Rab-GAP domain of gyp1p, domain 3"/>
    <property type="match status" value="1"/>
</dbReference>
<dbReference type="PANTHER" id="PTHR23354">
    <property type="entry name" value="NUCLEOLAR PROTEIN 7/ESTROGEN RECEPTOR COACTIVATOR-RELATED"/>
    <property type="match status" value="1"/>
</dbReference>
<organism evidence="12 13">
    <name type="scientific">Cyclotella atomus</name>
    <dbReference type="NCBI Taxonomy" id="382360"/>
    <lineage>
        <taxon>Eukaryota</taxon>
        <taxon>Sar</taxon>
        <taxon>Stramenopiles</taxon>
        <taxon>Ochrophyta</taxon>
        <taxon>Bacillariophyta</taxon>
        <taxon>Coscinodiscophyceae</taxon>
        <taxon>Thalassiosirophycidae</taxon>
        <taxon>Stephanodiscales</taxon>
        <taxon>Stephanodiscaceae</taxon>
        <taxon>Cyclotella</taxon>
    </lineage>
</organism>
<evidence type="ECO:0000256" key="9">
    <source>
        <dbReference type="ARBA" id="ARBA00034103"/>
    </source>
</evidence>
<evidence type="ECO:0000259" key="11">
    <source>
        <dbReference type="PROSITE" id="PS51886"/>
    </source>
</evidence>
<evidence type="ECO:0000256" key="5">
    <source>
        <dbReference type="ARBA" id="ARBA00023018"/>
    </source>
</evidence>
<evidence type="ECO:0000256" key="8">
    <source>
        <dbReference type="ARBA" id="ARBA00023329"/>
    </source>
</evidence>
<comment type="similarity">
    <text evidence="4">Belongs to the OXR1 family.</text>
</comment>
<dbReference type="SUPFAM" id="SSF47923">
    <property type="entry name" value="Ypt/Rab-GAP domain of gyp1p"/>
    <property type="match status" value="1"/>
</dbReference>
<evidence type="ECO:0000313" key="13">
    <source>
        <dbReference type="Proteomes" id="UP001530400"/>
    </source>
</evidence>
<dbReference type="SMART" id="SM00584">
    <property type="entry name" value="TLDc"/>
    <property type="match status" value="1"/>
</dbReference>
<keyword evidence="5" id="KW-0770">Synapse</keyword>
<evidence type="ECO:0000256" key="4">
    <source>
        <dbReference type="ARBA" id="ARBA00009540"/>
    </source>
</evidence>
<dbReference type="PANTHER" id="PTHR23354:SF62">
    <property type="entry name" value="MUSTARD, ISOFORM V"/>
    <property type="match status" value="1"/>
</dbReference>
<evidence type="ECO:0000256" key="2">
    <source>
        <dbReference type="ARBA" id="ARBA00004173"/>
    </source>
</evidence>
<dbReference type="EMBL" id="JALLPJ020001347">
    <property type="protein sequence ID" value="KAL3768420.1"/>
    <property type="molecule type" value="Genomic_DNA"/>
</dbReference>
<dbReference type="InterPro" id="IPR000195">
    <property type="entry name" value="Rab-GAP-TBC_dom"/>
</dbReference>
<evidence type="ECO:0000313" key="12">
    <source>
        <dbReference type="EMBL" id="KAL3768420.1"/>
    </source>
</evidence>
<dbReference type="Pfam" id="PF00566">
    <property type="entry name" value="RabGAP-TBC"/>
    <property type="match status" value="1"/>
</dbReference>
<dbReference type="Proteomes" id="UP001530400">
    <property type="component" value="Unassembled WGS sequence"/>
</dbReference>
<proteinExistence type="inferred from homology"/>
<evidence type="ECO:0000256" key="10">
    <source>
        <dbReference type="ARBA" id="ARBA00040604"/>
    </source>
</evidence>
<keyword evidence="8" id="KW-0968">Cytoplasmic vesicle</keyword>
<dbReference type="PROSITE" id="PS51886">
    <property type="entry name" value="TLDC"/>
    <property type="match status" value="1"/>
</dbReference>